<accession>B5LJH6</accession>
<keyword evidence="2" id="KW-1185">Reference proteome</keyword>
<protein>
    <submittedName>
        <fullName evidence="1">Uncharacterized protein</fullName>
    </submittedName>
</protein>
<sequence>MSTEPTVQVLDTSYDMNGVSVVTATKTAAAPRRGTIYDPATLAAAVPVWFHPLRDGRFLGLFAERWHTATIGSGGPQSYSSYVETTAPSWMVFDPKTGSYSGVQEIPSRLVGTRDLSGAASRFDYLFTIGTIGDEALLQHHLISPSGEVLLHAEEIIPERNGVVFSYGCWVGDRYLTVVGTDDASRVYLARKRWSRVGDNADPDWGVWEYKGQRGWSPDPADLVPQVDRDGQALVTSGPVSYCKLKNREFISLMTATDAKIYSSRDVEKDWALEYQREADYFYLQPQLYYNPTMIPAGKRVGVPYVVTDFISSAGAQQLLVGWDVFAR</sequence>
<dbReference type="OrthoDB" id="22286at10239"/>
<evidence type="ECO:0000313" key="2">
    <source>
        <dbReference type="Proteomes" id="UP000001849"/>
    </source>
</evidence>
<organism evidence="1 2">
    <name type="scientific">Mycobacterium phage Myrna</name>
    <dbReference type="NCBI Taxonomy" id="546805"/>
    <lineage>
        <taxon>Viruses</taxon>
        <taxon>Duplodnaviria</taxon>
        <taxon>Heunggongvirae</taxon>
        <taxon>Uroviricota</taxon>
        <taxon>Caudoviricetes</taxon>
        <taxon>Ceeclamvirinae</taxon>
        <taxon>Myrnavirus</taxon>
        <taxon>Myrnavirus myrna</taxon>
    </lineage>
</organism>
<evidence type="ECO:0000313" key="1">
    <source>
        <dbReference type="EMBL" id="ACH62173.1"/>
    </source>
</evidence>
<dbReference type="EMBL" id="EU826466">
    <property type="protein sequence ID" value="ACH62173.1"/>
    <property type="molecule type" value="Genomic_DNA"/>
</dbReference>
<dbReference type="Proteomes" id="UP000001849">
    <property type="component" value="Segment"/>
</dbReference>
<dbReference type="RefSeq" id="YP_002225083.1">
    <property type="nucleotide sequence ID" value="NC_011273.1"/>
</dbReference>
<gene>
    <name evidence="1" type="primary">204</name>
    <name evidence="1" type="ORF">MYRNA_204</name>
</gene>
<dbReference type="KEGG" id="vg:6920908"/>
<name>B5LJH6_9CAUD</name>
<dbReference type="GeneID" id="6920908"/>
<proteinExistence type="predicted"/>
<reference evidence="1 2" key="1">
    <citation type="submission" date="2008-06" db="EMBL/GenBank/DDBJ databases">
        <authorList>
            <person name="Smith A.L."/>
            <person name="Paladin E.C."/>
            <person name="Jacobs-Sera D."/>
            <person name="Hendirx R.W."/>
            <person name="Hatfull G.F."/>
        </authorList>
    </citation>
    <scope>NUCLEOTIDE SEQUENCE [LARGE SCALE GENOMIC DNA]</scope>
</reference>